<feature type="domain" description="Response regulatory" evidence="4">
    <location>
        <begin position="1"/>
        <end position="42"/>
    </location>
</feature>
<dbReference type="GO" id="GO:0000160">
    <property type="term" value="P:phosphorelay signal transduction system"/>
    <property type="evidence" value="ECO:0007669"/>
    <property type="project" value="UniProtKB-KW"/>
</dbReference>
<comment type="caution">
    <text evidence="5">The sequence shown here is derived from an EMBL/GenBank/DDBJ whole genome shotgun (WGS) entry which is preliminary data.</text>
</comment>
<reference evidence="5 6" key="1">
    <citation type="submission" date="2018-08" db="EMBL/GenBank/DDBJ databases">
        <title>Recombination of ecologically and evolutionarily significant loci maintains genetic cohesion in the Pseudomonas syringae species complex.</title>
        <authorList>
            <person name="Dillon M."/>
            <person name="Thakur S."/>
            <person name="Almeida R.N.D."/>
            <person name="Weir B.S."/>
            <person name="Guttman D.S."/>
        </authorList>
    </citation>
    <scope>NUCLEOTIDE SEQUENCE [LARGE SCALE GENOMIC DNA]</scope>
    <source>
        <strain evidence="5 6">88_10</strain>
    </source>
</reference>
<comment type="caution">
    <text evidence="3">Lacks conserved residue(s) required for the propagation of feature annotation.</text>
</comment>
<keyword evidence="1" id="KW-0597">Phosphoprotein</keyword>
<dbReference type="PANTHER" id="PTHR45339">
    <property type="entry name" value="HYBRID SIGNAL TRANSDUCTION HISTIDINE KINASE J"/>
    <property type="match status" value="1"/>
</dbReference>
<dbReference type="EMBL" id="RBNL01000396">
    <property type="protein sequence ID" value="RMM02632.1"/>
    <property type="molecule type" value="Genomic_DNA"/>
</dbReference>
<dbReference type="InterPro" id="IPR011006">
    <property type="entry name" value="CheY-like_superfamily"/>
</dbReference>
<dbReference type="Proteomes" id="UP000282378">
    <property type="component" value="Unassembled WGS sequence"/>
</dbReference>
<organism evidence="5 6">
    <name type="scientific">Pseudomonas syringae pv. maculicola</name>
    <dbReference type="NCBI Taxonomy" id="59511"/>
    <lineage>
        <taxon>Bacteria</taxon>
        <taxon>Pseudomonadati</taxon>
        <taxon>Pseudomonadota</taxon>
        <taxon>Gammaproteobacteria</taxon>
        <taxon>Pseudomonadales</taxon>
        <taxon>Pseudomonadaceae</taxon>
        <taxon>Pseudomonas</taxon>
    </lineage>
</organism>
<dbReference type="GO" id="GO:0016301">
    <property type="term" value="F:kinase activity"/>
    <property type="evidence" value="ECO:0007669"/>
    <property type="project" value="UniProtKB-KW"/>
</dbReference>
<keyword evidence="5" id="KW-0808">Transferase</keyword>
<name>A0A3M3AQD8_PSEYM</name>
<feature type="non-terminal residue" evidence="5">
    <location>
        <position position="1"/>
    </location>
</feature>
<dbReference type="AlphaFoldDB" id="A0A3M3AQD8"/>
<evidence type="ECO:0000256" key="3">
    <source>
        <dbReference type="PROSITE-ProRule" id="PRU00169"/>
    </source>
</evidence>
<evidence type="ECO:0000313" key="6">
    <source>
        <dbReference type="Proteomes" id="UP000282378"/>
    </source>
</evidence>
<dbReference type="PROSITE" id="PS50110">
    <property type="entry name" value="RESPONSE_REGULATORY"/>
    <property type="match status" value="1"/>
</dbReference>
<accession>A0A3M3AQD8</accession>
<dbReference type="PANTHER" id="PTHR45339:SF1">
    <property type="entry name" value="HYBRID SIGNAL TRANSDUCTION HISTIDINE KINASE J"/>
    <property type="match status" value="1"/>
</dbReference>
<gene>
    <name evidence="5" type="ORF">APX70_02402</name>
</gene>
<evidence type="ECO:0000259" key="4">
    <source>
        <dbReference type="PROSITE" id="PS50110"/>
    </source>
</evidence>
<evidence type="ECO:0000256" key="1">
    <source>
        <dbReference type="ARBA" id="ARBA00022553"/>
    </source>
</evidence>
<dbReference type="InterPro" id="IPR001789">
    <property type="entry name" value="Sig_transdc_resp-reg_receiver"/>
</dbReference>
<evidence type="ECO:0000256" key="2">
    <source>
        <dbReference type="ARBA" id="ARBA00023012"/>
    </source>
</evidence>
<dbReference type="SUPFAM" id="SSF52172">
    <property type="entry name" value="CheY-like"/>
    <property type="match status" value="1"/>
</dbReference>
<dbReference type="Gene3D" id="3.40.50.2300">
    <property type="match status" value="1"/>
</dbReference>
<evidence type="ECO:0000313" key="5">
    <source>
        <dbReference type="EMBL" id="RMM02632.1"/>
    </source>
</evidence>
<protein>
    <submittedName>
        <fullName evidence="5">Sensory box histidine kinase</fullName>
    </submittedName>
</protein>
<proteinExistence type="predicted"/>
<sequence>VVALTAMAMKEDEEKIRRAGCNAYIIKPLRYQELYRVIDTLLENSPPQRPIN</sequence>
<keyword evidence="2" id="KW-0902">Two-component regulatory system</keyword>
<keyword evidence="5" id="KW-0418">Kinase</keyword>